<dbReference type="GO" id="GO:0032979">
    <property type="term" value="P:protein insertion into mitochondrial inner membrane from matrix"/>
    <property type="evidence" value="ECO:0007669"/>
    <property type="project" value="TreeGrafter"/>
</dbReference>
<evidence type="ECO:0000313" key="1">
    <source>
        <dbReference type="EMBL" id="JAV92805.1"/>
    </source>
</evidence>
<sequence length="221" mass="25707">MVVLFGQTLKLYNPYVTLRKICQLFTLRLHPHAYHNGVRYLRSNSEKTPDLVYIPQVFRWLRTKAKFKYLQKTWDPEFSEGAFIFGSIQAICKISEIIHTEDLERLNGLLTETARLKLVSVLNDKLTAVQKKVIKISPVDIKIMVPTEVNLKRDGERKTCEICLRSLSLKWFEGKESTKLVLIALQTDFLRDYGQNVTPEWTVNVFDILECAVLNESRFPK</sequence>
<dbReference type="GO" id="GO:0005743">
    <property type="term" value="C:mitochondrial inner membrane"/>
    <property type="evidence" value="ECO:0007669"/>
    <property type="project" value="TreeGrafter"/>
</dbReference>
<protein>
    <recommendedName>
        <fullName evidence="2">Tim44-like domain-containing protein</fullName>
    </recommendedName>
</protein>
<organism evidence="1">
    <name type="scientific">Photinus pyralis</name>
    <name type="common">Common eastern firefly</name>
    <name type="synonym">Lampyris pyralis</name>
    <dbReference type="NCBI Taxonomy" id="7054"/>
    <lineage>
        <taxon>Eukaryota</taxon>
        <taxon>Metazoa</taxon>
        <taxon>Ecdysozoa</taxon>
        <taxon>Arthropoda</taxon>
        <taxon>Hexapoda</taxon>
        <taxon>Insecta</taxon>
        <taxon>Pterygota</taxon>
        <taxon>Neoptera</taxon>
        <taxon>Endopterygota</taxon>
        <taxon>Coleoptera</taxon>
        <taxon>Polyphaga</taxon>
        <taxon>Elateriformia</taxon>
        <taxon>Elateroidea</taxon>
        <taxon>Lampyridae</taxon>
        <taxon>Lampyrinae</taxon>
        <taxon>Photinus</taxon>
    </lineage>
</organism>
<dbReference type="GO" id="GO:0043022">
    <property type="term" value="F:ribosome binding"/>
    <property type="evidence" value="ECO:0007669"/>
    <property type="project" value="TreeGrafter"/>
</dbReference>
<evidence type="ECO:0008006" key="2">
    <source>
        <dbReference type="Google" id="ProtNLM"/>
    </source>
</evidence>
<dbReference type="EMBL" id="GEZM01013033">
    <property type="protein sequence ID" value="JAV92805.1"/>
    <property type="molecule type" value="Transcribed_RNA"/>
</dbReference>
<dbReference type="AlphaFoldDB" id="A0A1Y1N834"/>
<name>A0A1Y1N834_PHOPY</name>
<dbReference type="PANTHER" id="PTHR13333:SF5">
    <property type="entry name" value="M-AAA PROTEASE-INTERACTING PROTEIN 1, MITOCHONDRIAL"/>
    <property type="match status" value="1"/>
</dbReference>
<accession>A0A1Y1N834</accession>
<dbReference type="PANTHER" id="PTHR13333">
    <property type="entry name" value="M-AAA PROTEASE-INTERACTING PROTEIN 1, MITOCHONDRIAL"/>
    <property type="match status" value="1"/>
</dbReference>
<proteinExistence type="predicted"/>
<reference evidence="1" key="1">
    <citation type="journal article" date="2016" name="Sci. Rep.">
        <title>Molecular characterization of firefly nuptial gifts: a multi-omics approach sheds light on postcopulatory sexual selection.</title>
        <authorList>
            <person name="Al-Wathiqui N."/>
            <person name="Fallon T.R."/>
            <person name="South A."/>
            <person name="Weng J.K."/>
            <person name="Lewis S.M."/>
        </authorList>
    </citation>
    <scope>NUCLEOTIDE SEQUENCE</scope>
</reference>